<dbReference type="RefSeq" id="WP_189974674.1">
    <property type="nucleotide sequence ID" value="NZ_BMUL01000001.1"/>
</dbReference>
<proteinExistence type="predicted"/>
<evidence type="ECO:0000313" key="2">
    <source>
        <dbReference type="EMBL" id="GHA65271.1"/>
    </source>
</evidence>
<reference evidence="2" key="2">
    <citation type="submission" date="2020-09" db="EMBL/GenBank/DDBJ databases">
        <authorList>
            <person name="Sun Q."/>
            <person name="Ohkuma M."/>
        </authorList>
    </citation>
    <scope>NUCLEOTIDE SEQUENCE</scope>
    <source>
        <strain evidence="2">JCM 4518</strain>
    </source>
</reference>
<dbReference type="Proteomes" id="UP000644020">
    <property type="component" value="Unassembled WGS sequence"/>
</dbReference>
<dbReference type="EMBL" id="BMUL01000001">
    <property type="protein sequence ID" value="GHA65271.1"/>
    <property type="molecule type" value="Genomic_DNA"/>
</dbReference>
<accession>A0A918SQ72</accession>
<reference evidence="2" key="1">
    <citation type="journal article" date="2014" name="Int. J. Syst. Evol. Microbiol.">
        <title>Complete genome sequence of Corynebacterium casei LMG S-19264T (=DSM 44701T), isolated from a smear-ripened cheese.</title>
        <authorList>
            <consortium name="US DOE Joint Genome Institute (JGI-PGF)"/>
            <person name="Walter F."/>
            <person name="Albersmeier A."/>
            <person name="Kalinowski J."/>
            <person name="Ruckert C."/>
        </authorList>
    </citation>
    <scope>NUCLEOTIDE SEQUENCE</scope>
    <source>
        <strain evidence="2">JCM 4518</strain>
    </source>
</reference>
<organism evidence="2 3">
    <name type="scientific">Streptomyces termitum</name>
    <dbReference type="NCBI Taxonomy" id="67368"/>
    <lineage>
        <taxon>Bacteria</taxon>
        <taxon>Bacillati</taxon>
        <taxon>Actinomycetota</taxon>
        <taxon>Actinomycetes</taxon>
        <taxon>Kitasatosporales</taxon>
        <taxon>Streptomycetaceae</taxon>
        <taxon>Streptomyces</taxon>
    </lineage>
</organism>
<evidence type="ECO:0000313" key="3">
    <source>
        <dbReference type="Proteomes" id="UP000644020"/>
    </source>
</evidence>
<feature type="compositionally biased region" description="Pro residues" evidence="1">
    <location>
        <begin position="113"/>
        <end position="174"/>
    </location>
</feature>
<gene>
    <name evidence="2" type="ORF">GCM10010305_03670</name>
</gene>
<protein>
    <recommendedName>
        <fullName evidence="4">DNA-binding protein</fullName>
    </recommendedName>
</protein>
<evidence type="ECO:0000256" key="1">
    <source>
        <dbReference type="SAM" id="MobiDB-lite"/>
    </source>
</evidence>
<feature type="compositionally biased region" description="Pro residues" evidence="1">
    <location>
        <begin position="204"/>
        <end position="214"/>
    </location>
</feature>
<dbReference type="AlphaFoldDB" id="A0A918SQ72"/>
<dbReference type="PRINTS" id="PR01217">
    <property type="entry name" value="PRICHEXTENSN"/>
</dbReference>
<feature type="compositionally biased region" description="Low complexity" evidence="1">
    <location>
        <begin position="175"/>
        <end position="189"/>
    </location>
</feature>
<comment type="caution">
    <text evidence="2">The sequence shown here is derived from an EMBL/GenBank/DDBJ whole genome shotgun (WGS) entry which is preliminary data.</text>
</comment>
<evidence type="ECO:0008006" key="4">
    <source>
        <dbReference type="Google" id="ProtNLM"/>
    </source>
</evidence>
<name>A0A918SQ72_9ACTN</name>
<feature type="region of interest" description="Disordered" evidence="1">
    <location>
        <begin position="113"/>
        <end position="216"/>
    </location>
</feature>
<sequence length="333" mass="34466">MAPQQISAPPRASGLVHRNVRLTRRYVVVSNDLAQHPSLSYTAKGVALHLQSLPAGTPVGIKALASGAKEGELRIAQALRELERCGFVERTRERLPNGRIVCLTVSHNLPVADPAPAPATPPPAPAPAPAAPRTPPPGPVPPRPPPPPEVVPPLPPTPPREAATPPPPPPPPAPEVATPPLEAVPTPEAVTPPPSPAPAREAVTPPPAPAPVPLPLAEADRPAADLLARLRAHEPRLLLSERDVRRLAPGVTAWLDRGADPDAVRRTLCADLPPNLRHPAGLLAHRLAALLPPPLPAGPAPAPVVPLQNCDACDHAFRAPEPGTCPGCSAVAA</sequence>
<keyword evidence="3" id="KW-1185">Reference proteome</keyword>